<dbReference type="AlphaFoldDB" id="A0A660SDI4"/>
<protein>
    <submittedName>
        <fullName evidence="2">Uncharacterized protein</fullName>
    </submittedName>
</protein>
<evidence type="ECO:0000313" key="3">
    <source>
        <dbReference type="Proteomes" id="UP000268469"/>
    </source>
</evidence>
<gene>
    <name evidence="2" type="ORF">DRP53_10365</name>
</gene>
<dbReference type="Proteomes" id="UP000268469">
    <property type="component" value="Unassembled WGS sequence"/>
</dbReference>
<accession>A0A660SDI4</accession>
<name>A0A660SDI4_UNCW3</name>
<proteinExistence type="predicted"/>
<evidence type="ECO:0000256" key="1">
    <source>
        <dbReference type="SAM" id="Phobius"/>
    </source>
</evidence>
<keyword evidence="1" id="KW-0472">Membrane</keyword>
<organism evidence="2 3">
    <name type="scientific">candidate division WOR-3 bacterium</name>
    <dbReference type="NCBI Taxonomy" id="2052148"/>
    <lineage>
        <taxon>Bacteria</taxon>
        <taxon>Bacteria division WOR-3</taxon>
    </lineage>
</organism>
<keyword evidence="1" id="KW-1133">Transmembrane helix</keyword>
<feature type="non-terminal residue" evidence="2">
    <location>
        <position position="122"/>
    </location>
</feature>
<sequence length="122" mass="14069">MIWQKELRLLIFFLIAFVAVTLLVSSYFILKIDSYVEEIYQKELEAEIAVVKYFIEAKIPLVELPSTPLISSIVRTESSVTTGDKRIINVSGQRFAITANRDFIGRLRYSTRLYLLFIAIIC</sequence>
<keyword evidence="1" id="KW-0812">Transmembrane</keyword>
<comment type="caution">
    <text evidence="2">The sequence shown here is derived from an EMBL/GenBank/DDBJ whole genome shotgun (WGS) entry which is preliminary data.</text>
</comment>
<reference evidence="2 3" key="1">
    <citation type="submission" date="2018-06" db="EMBL/GenBank/DDBJ databases">
        <title>Extensive metabolic versatility and redundancy in microbially diverse, dynamic hydrothermal sediments.</title>
        <authorList>
            <person name="Dombrowski N."/>
            <person name="Teske A."/>
            <person name="Baker B.J."/>
        </authorList>
    </citation>
    <scope>NUCLEOTIDE SEQUENCE [LARGE SCALE GENOMIC DNA]</scope>
    <source>
        <strain evidence="2">B36_G15</strain>
    </source>
</reference>
<evidence type="ECO:0000313" key="2">
    <source>
        <dbReference type="EMBL" id="RKX68612.1"/>
    </source>
</evidence>
<feature type="transmembrane region" description="Helical" evidence="1">
    <location>
        <begin position="7"/>
        <end position="30"/>
    </location>
</feature>
<dbReference type="EMBL" id="QNBE01000145">
    <property type="protein sequence ID" value="RKX68612.1"/>
    <property type="molecule type" value="Genomic_DNA"/>
</dbReference>